<dbReference type="AlphaFoldDB" id="A0A3B6VNK3"/>
<gene>
    <name evidence="1" type="ORF">BPP43_10890</name>
</gene>
<dbReference type="KEGG" id="bpip:BPP43_10890"/>
<organism evidence="1 2">
    <name type="scientific">Brachyspira pilosicoli P43/6/78</name>
    <dbReference type="NCBI Taxonomy" id="1042417"/>
    <lineage>
        <taxon>Bacteria</taxon>
        <taxon>Pseudomonadati</taxon>
        <taxon>Spirochaetota</taxon>
        <taxon>Spirochaetia</taxon>
        <taxon>Brachyspirales</taxon>
        <taxon>Brachyspiraceae</taxon>
        <taxon>Brachyspira</taxon>
    </lineage>
</organism>
<evidence type="ECO:0000313" key="1">
    <source>
        <dbReference type="EMBL" id="AGA67340.1"/>
    </source>
</evidence>
<keyword evidence="2" id="KW-1185">Reference proteome</keyword>
<name>A0A3B6VNK3_BRAPL</name>
<protein>
    <submittedName>
        <fullName evidence="1">Uncharacterized protein</fullName>
    </submittedName>
</protein>
<accession>A0A3B6VNK3</accession>
<reference evidence="1 2" key="1">
    <citation type="journal article" date="2013" name="Genome Announc.">
        <title>Complete Genome Sequence of the Porcine Strain Brachyspira pilosicoli P43/6/78(T.).</title>
        <authorList>
            <person name="Lin C."/>
            <person name="den Bakker H.C."/>
            <person name="Suzuki H."/>
            <person name="Lefebure T."/>
            <person name="Ponnala L."/>
            <person name="Sun Q."/>
            <person name="Stanhope M.J."/>
            <person name="Wiedmann M."/>
            <person name="Duhamel G.E."/>
        </authorList>
    </citation>
    <scope>NUCLEOTIDE SEQUENCE [LARGE SCALE GENOMIC DNA]</scope>
    <source>
        <strain evidence="1 2">P43/6/78</strain>
    </source>
</reference>
<dbReference type="RefSeq" id="WP_015274887.1">
    <property type="nucleotide sequence ID" value="NC_019908.1"/>
</dbReference>
<proteinExistence type="predicted"/>
<dbReference type="Proteomes" id="UP000010793">
    <property type="component" value="Chromosome"/>
</dbReference>
<evidence type="ECO:0000313" key="2">
    <source>
        <dbReference type="Proteomes" id="UP000010793"/>
    </source>
</evidence>
<sequence length="353" mass="41165">MLNINNKYSNIIINSKNSQNIKDGDIVRYSLMRKLDNNKAIINIMGNKVVALFKDGMQDKGFAVINKENGKIVLKLLKDVNSIKEAREAINNNAVKDTLVLNSNKENNTEISSILLKNSIKQSPENITYLERIIKYIPQLDDKKMKFILHSMSNGIYFSIDELEMFENIFSKFNNLHSIIKNSNKNIEKTEILLTLLKEINDTDKSLKNYISSNGNLSVWFMLFDMLQDELSSDSSNMLNLLLKILSSNRRNKTFREGSFLIPIPFMVNNELKEVLLYINRKDNKAKNLEFIAYDNNKELCKIEIVKDNKYIINLFLFDKKLFLKCQNIKTNIDKELEKFDNIELEINYEKRD</sequence>
<dbReference type="EMBL" id="CP002873">
    <property type="protein sequence ID" value="AGA67340.1"/>
    <property type="molecule type" value="Genomic_DNA"/>
</dbReference>